<dbReference type="EC" id="1.-.-.-" evidence="7"/>
<keyword evidence="6 7" id="KW-0520">NAD</keyword>
<feature type="binding site" description="in other chain" evidence="8">
    <location>
        <begin position="15"/>
        <end position="17"/>
    </location>
    <ligand>
        <name>FMN</name>
        <dbReference type="ChEBI" id="CHEBI:58210"/>
        <note>ligand shared between dimeric partners</note>
    </ligand>
</feature>
<dbReference type="STRING" id="435.A0U92_02345"/>
<dbReference type="eggNOG" id="COG0778">
    <property type="taxonomic scope" value="Bacteria"/>
</dbReference>
<comment type="similarity">
    <text evidence="1 7">Belongs to the nitroreductase family.</text>
</comment>
<organism evidence="10 11">
    <name type="scientific">Acetobacter aceti</name>
    <dbReference type="NCBI Taxonomy" id="435"/>
    <lineage>
        <taxon>Bacteria</taxon>
        <taxon>Pseudomonadati</taxon>
        <taxon>Pseudomonadota</taxon>
        <taxon>Alphaproteobacteria</taxon>
        <taxon>Acetobacterales</taxon>
        <taxon>Acetobacteraceae</taxon>
        <taxon>Acetobacter</taxon>
        <taxon>Acetobacter subgen. Acetobacter</taxon>
    </lineage>
</organism>
<name>A0A1U9KDC9_ACEAC</name>
<feature type="binding site" evidence="8">
    <location>
        <position position="40"/>
    </location>
    <ligand>
        <name>FMN</name>
        <dbReference type="ChEBI" id="CHEBI:58210"/>
        <note>ligand shared between dimeric partners</note>
    </ligand>
</feature>
<comment type="cofactor">
    <cofactor evidence="8">
        <name>FMN</name>
        <dbReference type="ChEBI" id="CHEBI:58210"/>
    </cofactor>
    <text evidence="8">Binds 1 FMN per subunit.</text>
</comment>
<dbReference type="PANTHER" id="PTHR43821">
    <property type="entry name" value="NAD(P)H NITROREDUCTASE YDJA-RELATED"/>
    <property type="match status" value="1"/>
</dbReference>
<dbReference type="Gene3D" id="3.40.109.10">
    <property type="entry name" value="NADH Oxidase"/>
    <property type="match status" value="1"/>
</dbReference>
<dbReference type="EMBL" id="CP014692">
    <property type="protein sequence ID" value="AQS83800.1"/>
    <property type="molecule type" value="Genomic_DNA"/>
</dbReference>
<sequence length="201" mass="22131">MNKHAHIALESLLSRASTDALTKPAPKGEELETILSAVMRAPDHGKLRPWRLVVVKGDARVKLAEKIVESMKRLHADPDPKKLEKRYKRFSTMPMTIVLGMHLRPDDKIPLLEQELAVGAAGMNLLNALHAAGYGAVWVSGDVAYDPVLAEELGFPAPHALAGFFFVGTPEKTDHEPRRRPVAPYVADWTGEPVSFDADKD</sequence>
<feature type="binding site" description="in other chain" evidence="8">
    <location>
        <begin position="138"/>
        <end position="140"/>
    </location>
    <ligand>
        <name>FMN</name>
        <dbReference type="ChEBI" id="CHEBI:58210"/>
        <note>ligand shared between dimeric partners</note>
    </ligand>
</feature>
<dbReference type="PIRSF" id="PIRSF000232">
    <property type="entry name" value="YdjA"/>
    <property type="match status" value="1"/>
</dbReference>
<evidence type="ECO:0000256" key="1">
    <source>
        <dbReference type="ARBA" id="ARBA00007118"/>
    </source>
</evidence>
<evidence type="ECO:0000256" key="6">
    <source>
        <dbReference type="ARBA" id="ARBA00023027"/>
    </source>
</evidence>
<dbReference type="InterPro" id="IPR029479">
    <property type="entry name" value="Nitroreductase"/>
</dbReference>
<accession>A0A1U9KDC9</accession>
<feature type="binding site" evidence="8">
    <location>
        <position position="44"/>
    </location>
    <ligand>
        <name>FMN</name>
        <dbReference type="ChEBI" id="CHEBI:58210"/>
        <note>ligand shared between dimeric partners</note>
    </ligand>
</feature>
<keyword evidence="5 7" id="KW-0560">Oxidoreductase</keyword>
<keyword evidence="11" id="KW-1185">Reference proteome</keyword>
<evidence type="ECO:0000313" key="11">
    <source>
        <dbReference type="Proteomes" id="UP000188937"/>
    </source>
</evidence>
<dbReference type="PANTHER" id="PTHR43821:SF1">
    <property type="entry name" value="NAD(P)H NITROREDUCTASE YDJA-RELATED"/>
    <property type="match status" value="1"/>
</dbReference>
<dbReference type="Pfam" id="PF00881">
    <property type="entry name" value="Nitroreductase"/>
    <property type="match status" value="1"/>
</dbReference>
<dbReference type="OrthoDB" id="9804207at2"/>
<dbReference type="KEGG" id="aace:A0U92_02345"/>
<feature type="domain" description="Nitroreductase" evidence="9">
    <location>
        <begin position="14"/>
        <end position="168"/>
    </location>
</feature>
<proteinExistence type="inferred from homology"/>
<evidence type="ECO:0000256" key="5">
    <source>
        <dbReference type="ARBA" id="ARBA00023002"/>
    </source>
</evidence>
<dbReference type="SUPFAM" id="SSF55469">
    <property type="entry name" value="FMN-dependent nitroreductase-like"/>
    <property type="match status" value="1"/>
</dbReference>
<evidence type="ECO:0000256" key="2">
    <source>
        <dbReference type="ARBA" id="ARBA00022630"/>
    </source>
</evidence>
<dbReference type="CDD" id="cd02135">
    <property type="entry name" value="YdjA-like"/>
    <property type="match status" value="1"/>
</dbReference>
<evidence type="ECO:0000256" key="4">
    <source>
        <dbReference type="ARBA" id="ARBA00022857"/>
    </source>
</evidence>
<reference evidence="10 11" key="1">
    <citation type="submission" date="2016-03" db="EMBL/GenBank/DDBJ databases">
        <title>Acetic acid bacteria sequencing.</title>
        <authorList>
            <person name="Brandt J."/>
            <person name="Jakob F."/>
            <person name="Vogel R.F."/>
        </authorList>
    </citation>
    <scope>NUCLEOTIDE SEQUENCE [LARGE SCALE GENOMIC DNA]</scope>
    <source>
        <strain evidence="10 11">TMW2.1153</strain>
    </source>
</reference>
<dbReference type="InterPro" id="IPR026021">
    <property type="entry name" value="YdjA-like"/>
</dbReference>
<evidence type="ECO:0000256" key="7">
    <source>
        <dbReference type="PIRNR" id="PIRNR000232"/>
    </source>
</evidence>
<keyword evidence="4 7" id="KW-0521">NADP</keyword>
<dbReference type="RefSeq" id="WP_077811841.1">
    <property type="nucleotide sequence ID" value="NZ_CP014692.1"/>
</dbReference>
<dbReference type="AlphaFoldDB" id="A0A1U9KDC9"/>
<evidence type="ECO:0000259" key="9">
    <source>
        <dbReference type="Pfam" id="PF00881"/>
    </source>
</evidence>
<dbReference type="InterPro" id="IPR052530">
    <property type="entry name" value="NAD(P)H_nitroreductase"/>
</dbReference>
<evidence type="ECO:0000313" key="10">
    <source>
        <dbReference type="EMBL" id="AQS83800.1"/>
    </source>
</evidence>
<evidence type="ECO:0000256" key="8">
    <source>
        <dbReference type="PIRSR" id="PIRSR000232-1"/>
    </source>
</evidence>
<keyword evidence="2 7" id="KW-0285">Flavoprotein</keyword>
<protein>
    <recommendedName>
        <fullName evidence="7">Putative NAD(P)H nitroreductase</fullName>
        <ecNumber evidence="7">1.-.-.-</ecNumber>
    </recommendedName>
</protein>
<keyword evidence="3 7" id="KW-0288">FMN</keyword>
<gene>
    <name evidence="10" type="ORF">A0U92_02345</name>
</gene>
<dbReference type="InterPro" id="IPR000415">
    <property type="entry name" value="Nitroreductase-like"/>
</dbReference>
<evidence type="ECO:0000256" key="3">
    <source>
        <dbReference type="ARBA" id="ARBA00022643"/>
    </source>
</evidence>
<dbReference type="GO" id="GO:0016491">
    <property type="term" value="F:oxidoreductase activity"/>
    <property type="evidence" value="ECO:0007669"/>
    <property type="project" value="UniProtKB-UniRule"/>
</dbReference>
<dbReference type="Proteomes" id="UP000188937">
    <property type="component" value="Chromosome"/>
</dbReference>